<keyword evidence="1" id="KW-0812">Transmembrane</keyword>
<feature type="transmembrane region" description="Helical" evidence="1">
    <location>
        <begin position="121"/>
        <end position="142"/>
    </location>
</feature>
<evidence type="ECO:0000313" key="2">
    <source>
        <dbReference type="EMBL" id="RMA42350.1"/>
    </source>
</evidence>
<dbReference type="Proteomes" id="UP000281343">
    <property type="component" value="Unassembled WGS sequence"/>
</dbReference>
<reference evidence="2 3" key="1">
    <citation type="submission" date="2018-10" db="EMBL/GenBank/DDBJ databases">
        <authorList>
            <person name="Jung H.S."/>
            <person name="Jeon C.O."/>
        </authorList>
    </citation>
    <scope>NUCLEOTIDE SEQUENCE [LARGE SCALE GENOMIC DNA]</scope>
    <source>
        <strain evidence="2 3">MA-7-27</strain>
    </source>
</reference>
<comment type="caution">
    <text evidence="2">The sequence shown here is derived from an EMBL/GenBank/DDBJ whole genome shotgun (WGS) entry which is preliminary data.</text>
</comment>
<feature type="transmembrane region" description="Helical" evidence="1">
    <location>
        <begin position="7"/>
        <end position="24"/>
    </location>
</feature>
<keyword evidence="1" id="KW-0472">Membrane</keyword>
<evidence type="ECO:0000256" key="1">
    <source>
        <dbReference type="SAM" id="Phobius"/>
    </source>
</evidence>
<keyword evidence="1" id="KW-1133">Transmembrane helix</keyword>
<feature type="transmembrane region" description="Helical" evidence="1">
    <location>
        <begin position="36"/>
        <end position="53"/>
    </location>
</feature>
<dbReference type="NCBIfam" id="NF033773">
    <property type="entry name" value="tellur_TrgA"/>
    <property type="match status" value="1"/>
</dbReference>
<evidence type="ECO:0000313" key="3">
    <source>
        <dbReference type="Proteomes" id="UP000281343"/>
    </source>
</evidence>
<dbReference type="OrthoDB" id="7869508at2"/>
<protein>
    <submittedName>
        <fullName evidence="2">Tellurium resistance protein</fullName>
    </submittedName>
</protein>
<proteinExistence type="predicted"/>
<dbReference type="InterPro" id="IPR047784">
    <property type="entry name" value="TrgA"/>
</dbReference>
<keyword evidence="3" id="KW-1185">Reference proteome</keyword>
<dbReference type="EMBL" id="RCNT01000004">
    <property type="protein sequence ID" value="RMA42350.1"/>
    <property type="molecule type" value="Genomic_DNA"/>
</dbReference>
<feature type="transmembrane region" description="Helical" evidence="1">
    <location>
        <begin position="65"/>
        <end position="85"/>
    </location>
</feature>
<organism evidence="2 3">
    <name type="scientific">Rhodophyticola porphyridii</name>
    <dbReference type="NCBI Taxonomy" id="1852017"/>
    <lineage>
        <taxon>Bacteria</taxon>
        <taxon>Pseudomonadati</taxon>
        <taxon>Pseudomonadota</taxon>
        <taxon>Alphaproteobacteria</taxon>
        <taxon>Rhodobacterales</taxon>
        <taxon>Roseobacteraceae</taxon>
        <taxon>Rhodophyticola</taxon>
    </lineage>
</organism>
<name>A0A3L9YHP1_9RHOB</name>
<sequence>MLTAAKLVGAILFAGVGYVAGYLVTDTFPEGQLATYFPASIAVIGLWQGWYVMGGRAGAGFSAALGNGFRTSVQIAFFGLAFYALREMFRRSANLRYDQPGEAVTAALELFLEYFWQMQTAPVLIALAAGGLIAGVLTEMAARTWR</sequence>
<accession>A0A3L9YHP1</accession>
<gene>
    <name evidence="2" type="ORF">D9R08_09605</name>
</gene>
<dbReference type="RefSeq" id="WP_121897830.1">
    <property type="nucleotide sequence ID" value="NZ_RCNT01000004.1"/>
</dbReference>
<dbReference type="AlphaFoldDB" id="A0A3L9YHP1"/>